<feature type="chain" id="PRO_5015344081" description="Dickkopf N-terminal cysteine-rich domain-containing protein" evidence="1">
    <location>
        <begin position="32"/>
        <end position="204"/>
    </location>
</feature>
<sequence>MSPHRPCWTIPAMLRLLFLCLALVLGSAAQAQLSNPLGGTRSECPIGTQQCGFRNCCRAGTTCSWDGHCVPLGGTYCGGGRSCPRGQLCIDGGLRCSAHGSSQCNNGKVCPPGTTCTANGDCRRTTDQERLEVPGADPTTGCLPGGGCSEPGWYQCKETDSECRPGFKCSKGRGCVPIKAVDCGYGKWCKPGEQCLPEGGCASQ</sequence>
<accession>A0A2R8C5Q5</accession>
<evidence type="ECO:0000313" key="2">
    <source>
        <dbReference type="EMBL" id="SPJ27794.1"/>
    </source>
</evidence>
<dbReference type="EMBL" id="ONZG01000003">
    <property type="protein sequence ID" value="SPJ27794.1"/>
    <property type="molecule type" value="Genomic_DNA"/>
</dbReference>
<reference evidence="3" key="1">
    <citation type="submission" date="2018-03" db="EMBL/GenBank/DDBJ databases">
        <authorList>
            <person name="Rodrigo-Torres L."/>
            <person name="Arahal R. D."/>
            <person name="Lucena T."/>
        </authorList>
    </citation>
    <scope>NUCLEOTIDE SEQUENCE [LARGE SCALE GENOMIC DNA]</scope>
    <source>
        <strain evidence="3">CECT 7615</strain>
    </source>
</reference>
<evidence type="ECO:0000256" key="1">
    <source>
        <dbReference type="SAM" id="SignalP"/>
    </source>
</evidence>
<dbReference type="AlphaFoldDB" id="A0A2R8C5Q5"/>
<organism evidence="2 3">
    <name type="scientific">Falsiruegeria mediterranea M17</name>
    <dbReference type="NCBI Taxonomy" id="1200281"/>
    <lineage>
        <taxon>Bacteria</taxon>
        <taxon>Pseudomonadati</taxon>
        <taxon>Pseudomonadota</taxon>
        <taxon>Alphaproteobacteria</taxon>
        <taxon>Rhodobacterales</taxon>
        <taxon>Roseobacteraceae</taxon>
        <taxon>Falsiruegeria</taxon>
    </lineage>
</organism>
<dbReference type="Proteomes" id="UP000244898">
    <property type="component" value="Unassembled WGS sequence"/>
</dbReference>
<gene>
    <name evidence="2" type="ORF">TRM7615_01287</name>
</gene>
<protein>
    <recommendedName>
        <fullName evidence="4">Dickkopf N-terminal cysteine-rich domain-containing protein</fullName>
    </recommendedName>
</protein>
<keyword evidence="3" id="KW-1185">Reference proteome</keyword>
<keyword evidence="1" id="KW-0732">Signal</keyword>
<proteinExistence type="predicted"/>
<feature type="signal peptide" evidence="1">
    <location>
        <begin position="1"/>
        <end position="31"/>
    </location>
</feature>
<evidence type="ECO:0008006" key="4">
    <source>
        <dbReference type="Google" id="ProtNLM"/>
    </source>
</evidence>
<evidence type="ECO:0000313" key="3">
    <source>
        <dbReference type="Proteomes" id="UP000244898"/>
    </source>
</evidence>
<name>A0A2R8C5Q5_9RHOB</name>